<dbReference type="RefSeq" id="WP_057828715.1">
    <property type="nucleotide sequence ID" value="NZ_AYZE01000010.1"/>
</dbReference>
<evidence type="ECO:0000313" key="1">
    <source>
        <dbReference type="EMBL" id="KRM91475.1"/>
    </source>
</evidence>
<gene>
    <name evidence="1" type="ORF">FC80_GL000441</name>
</gene>
<comment type="caution">
    <text evidence="1">The sequence shown here is derived from an EMBL/GenBank/DDBJ whole genome shotgun (WGS) entry which is preliminary data.</text>
</comment>
<dbReference type="PATRIC" id="fig|1423729.3.peg.443"/>
<accession>A0A0R2CV40</accession>
<evidence type="ECO:0008006" key="3">
    <source>
        <dbReference type="Google" id="ProtNLM"/>
    </source>
</evidence>
<organism evidence="1 2">
    <name type="scientific">Liquorilactobacillus cacaonum DSM 21116</name>
    <dbReference type="NCBI Taxonomy" id="1423729"/>
    <lineage>
        <taxon>Bacteria</taxon>
        <taxon>Bacillati</taxon>
        <taxon>Bacillota</taxon>
        <taxon>Bacilli</taxon>
        <taxon>Lactobacillales</taxon>
        <taxon>Lactobacillaceae</taxon>
        <taxon>Liquorilactobacillus</taxon>
    </lineage>
</organism>
<evidence type="ECO:0000313" key="2">
    <source>
        <dbReference type="Proteomes" id="UP000051131"/>
    </source>
</evidence>
<dbReference type="Proteomes" id="UP000051131">
    <property type="component" value="Unassembled WGS sequence"/>
</dbReference>
<dbReference type="STRING" id="1423729.FC80_GL000441"/>
<protein>
    <recommendedName>
        <fullName evidence="3">Replication terminator protein</fullName>
    </recommendedName>
</protein>
<proteinExistence type="predicted"/>
<name>A0A0R2CV40_9LACO</name>
<dbReference type="EMBL" id="AYZE01000010">
    <property type="protein sequence ID" value="KRM91475.1"/>
    <property type="molecule type" value="Genomic_DNA"/>
</dbReference>
<dbReference type="OrthoDB" id="1956472at2"/>
<sequence length="137" mass="14782">MSKQINFDLSAVAEGGLQEKLDRALDQVTENIMDPNTDQTKKRKITINLVFEPSKSGDAVDVDIQTKISLVPETGVGTTMLIGRDGKGKAVVNELKSGTPGQTFIDPDDGEVKTDTGVPVADIEKEQKVIDLQKKKG</sequence>
<dbReference type="AlphaFoldDB" id="A0A0R2CV40"/>
<reference evidence="1 2" key="1">
    <citation type="journal article" date="2015" name="Genome Announc.">
        <title>Expanding the biotechnology potential of lactobacilli through comparative genomics of 213 strains and associated genera.</title>
        <authorList>
            <person name="Sun Z."/>
            <person name="Harris H.M."/>
            <person name="McCann A."/>
            <person name="Guo C."/>
            <person name="Argimon S."/>
            <person name="Zhang W."/>
            <person name="Yang X."/>
            <person name="Jeffery I.B."/>
            <person name="Cooney J.C."/>
            <person name="Kagawa T.F."/>
            <person name="Liu W."/>
            <person name="Song Y."/>
            <person name="Salvetti E."/>
            <person name="Wrobel A."/>
            <person name="Rasinkangas P."/>
            <person name="Parkhill J."/>
            <person name="Rea M.C."/>
            <person name="O'Sullivan O."/>
            <person name="Ritari J."/>
            <person name="Douillard F.P."/>
            <person name="Paul Ross R."/>
            <person name="Yang R."/>
            <person name="Briner A.E."/>
            <person name="Felis G.E."/>
            <person name="de Vos W.M."/>
            <person name="Barrangou R."/>
            <person name="Klaenhammer T.R."/>
            <person name="Caufield P.W."/>
            <person name="Cui Y."/>
            <person name="Zhang H."/>
            <person name="O'Toole P.W."/>
        </authorList>
    </citation>
    <scope>NUCLEOTIDE SEQUENCE [LARGE SCALE GENOMIC DNA]</scope>
    <source>
        <strain evidence="1 2">DSM 21116</strain>
    </source>
</reference>
<keyword evidence="2" id="KW-1185">Reference proteome</keyword>